<evidence type="ECO:0000313" key="3">
    <source>
        <dbReference type="EMBL" id="GAC84683.1"/>
    </source>
</evidence>
<proteinExistence type="predicted"/>
<sequence length="212" mass="21429">MTPFGVAEGLSRDGSLGTTPHKVRQEVAMTTKCARLVLAVSGLALALGSVTACSDDSTASAPITNNPVTTTSLYSAAPSGTPASSSTAPTGDSVKPSTEASGAPTTKLPDTAPNPSTKVPESFPGPPGEPLDDKAKAYLAALKSQNVEFAGDTDNSVALTMAKYVCGARQKGTDPGMVKAFVTASVGPGTETVEQANAKADKVIRAAEQHYC</sequence>
<organism evidence="3 4">
    <name type="scientific">Gordonia paraffinivorans NBRC 108238</name>
    <dbReference type="NCBI Taxonomy" id="1223543"/>
    <lineage>
        <taxon>Bacteria</taxon>
        <taxon>Bacillati</taxon>
        <taxon>Actinomycetota</taxon>
        <taxon>Actinomycetes</taxon>
        <taxon>Mycobacteriales</taxon>
        <taxon>Gordoniaceae</taxon>
        <taxon>Gordonia</taxon>
    </lineage>
</organism>
<feature type="region of interest" description="Disordered" evidence="1">
    <location>
        <begin position="72"/>
        <end position="133"/>
    </location>
</feature>
<comment type="caution">
    <text evidence="3">The sequence shown here is derived from an EMBL/GenBank/DDBJ whole genome shotgun (WGS) entry which is preliminary data.</text>
</comment>
<dbReference type="InterPro" id="IPR007969">
    <property type="entry name" value="DUF732"/>
</dbReference>
<evidence type="ECO:0000259" key="2">
    <source>
        <dbReference type="Pfam" id="PF05305"/>
    </source>
</evidence>
<name>A0ABQ0IMA1_9ACTN</name>
<evidence type="ECO:0000313" key="4">
    <source>
        <dbReference type="Proteomes" id="UP000035021"/>
    </source>
</evidence>
<accession>A0ABQ0IMA1</accession>
<dbReference type="Pfam" id="PF05305">
    <property type="entry name" value="DUF732"/>
    <property type="match status" value="1"/>
</dbReference>
<evidence type="ECO:0000256" key="1">
    <source>
        <dbReference type="SAM" id="MobiDB-lite"/>
    </source>
</evidence>
<gene>
    <name evidence="3" type="ORF">GP2_025_00020</name>
</gene>
<keyword evidence="4" id="KW-1185">Reference proteome</keyword>
<dbReference type="EMBL" id="BAOQ01000025">
    <property type="protein sequence ID" value="GAC84683.1"/>
    <property type="molecule type" value="Genomic_DNA"/>
</dbReference>
<reference evidence="3 4" key="1">
    <citation type="submission" date="2013-02" db="EMBL/GenBank/DDBJ databases">
        <title>Whole genome shotgun sequence of Gordonia paraffinivorans NBRC 108238.</title>
        <authorList>
            <person name="Isaki-Nakamura S."/>
            <person name="Hosoyama A."/>
            <person name="Tsuchikane K."/>
            <person name="Ando Y."/>
            <person name="Baba S."/>
            <person name="Ohji S."/>
            <person name="Hamada M."/>
            <person name="Tamura T."/>
            <person name="Yamazoe A."/>
            <person name="Yamazaki S."/>
            <person name="Fujita N."/>
        </authorList>
    </citation>
    <scope>NUCLEOTIDE SEQUENCE [LARGE SCALE GENOMIC DNA]</scope>
    <source>
        <strain evidence="3 4">NBRC 108238</strain>
    </source>
</reference>
<feature type="compositionally biased region" description="Low complexity" evidence="1">
    <location>
        <begin position="75"/>
        <end position="91"/>
    </location>
</feature>
<feature type="domain" description="DUF732" evidence="2">
    <location>
        <begin position="135"/>
        <end position="212"/>
    </location>
</feature>
<feature type="compositionally biased region" description="Polar residues" evidence="1">
    <location>
        <begin position="95"/>
        <end position="104"/>
    </location>
</feature>
<protein>
    <recommendedName>
        <fullName evidence="2">DUF732 domain-containing protein</fullName>
    </recommendedName>
</protein>
<dbReference type="Proteomes" id="UP000035021">
    <property type="component" value="Unassembled WGS sequence"/>
</dbReference>